<organism evidence="1 2">
    <name type="scientific">Mesobacillus foraminis</name>
    <dbReference type="NCBI Taxonomy" id="279826"/>
    <lineage>
        <taxon>Bacteria</taxon>
        <taxon>Bacillati</taxon>
        <taxon>Bacillota</taxon>
        <taxon>Bacilli</taxon>
        <taxon>Bacillales</taxon>
        <taxon>Bacillaceae</taxon>
        <taxon>Mesobacillus</taxon>
    </lineage>
</organism>
<evidence type="ECO:0000313" key="2">
    <source>
        <dbReference type="Proteomes" id="UP000295689"/>
    </source>
</evidence>
<reference evidence="1 2" key="1">
    <citation type="journal article" date="2015" name="Stand. Genomic Sci.">
        <title>Genomic Encyclopedia of Bacterial and Archaeal Type Strains, Phase III: the genomes of soil and plant-associated and newly described type strains.</title>
        <authorList>
            <person name="Whitman W.B."/>
            <person name="Woyke T."/>
            <person name="Klenk H.P."/>
            <person name="Zhou Y."/>
            <person name="Lilburn T.G."/>
            <person name="Beck B.J."/>
            <person name="De Vos P."/>
            <person name="Vandamme P."/>
            <person name="Eisen J.A."/>
            <person name="Garrity G."/>
            <person name="Hugenholtz P."/>
            <person name="Kyrpides N.C."/>
        </authorList>
    </citation>
    <scope>NUCLEOTIDE SEQUENCE [LARGE SCALE GENOMIC DNA]</scope>
    <source>
        <strain evidence="1 2">CV53</strain>
    </source>
</reference>
<evidence type="ECO:0000313" key="1">
    <source>
        <dbReference type="EMBL" id="TCN18846.1"/>
    </source>
</evidence>
<dbReference type="AlphaFoldDB" id="A0A4R2AY98"/>
<dbReference type="RefSeq" id="WP_132011391.1">
    <property type="nucleotide sequence ID" value="NZ_JABUHM010000020.1"/>
</dbReference>
<keyword evidence="2" id="KW-1185">Reference proteome</keyword>
<accession>A0A4R2AY98</accession>
<dbReference type="Proteomes" id="UP000295689">
    <property type="component" value="Unassembled WGS sequence"/>
</dbReference>
<dbReference type="Gene3D" id="3.30.530.20">
    <property type="match status" value="1"/>
</dbReference>
<evidence type="ECO:0008006" key="3">
    <source>
        <dbReference type="Google" id="ProtNLM"/>
    </source>
</evidence>
<proteinExistence type="predicted"/>
<gene>
    <name evidence="1" type="ORF">EV146_11947</name>
</gene>
<dbReference type="EMBL" id="SLVV01000019">
    <property type="protein sequence ID" value="TCN18846.1"/>
    <property type="molecule type" value="Genomic_DNA"/>
</dbReference>
<dbReference type="SUPFAM" id="SSF55961">
    <property type="entry name" value="Bet v1-like"/>
    <property type="match status" value="1"/>
</dbReference>
<protein>
    <recommendedName>
        <fullName evidence="3">Polyketide cyclase/dehydrase/lipid transport protein</fullName>
    </recommendedName>
</protein>
<comment type="caution">
    <text evidence="1">The sequence shown here is derived from an EMBL/GenBank/DDBJ whole genome shotgun (WGS) entry which is preliminary data.</text>
</comment>
<name>A0A4R2AY98_9BACI</name>
<dbReference type="InterPro" id="IPR023393">
    <property type="entry name" value="START-like_dom_sf"/>
</dbReference>
<sequence length="152" mass="17558">MKKWSSETEIEAPIEQVWKLFNSSLEEMQKIMPQVIGHEPVKVTPEGTGSIFRQKYKEGKRVVEYDVETLEYLNTPDAKKLKVGFVLANMFEITALYELAKVNENKISFSYTATNMALKWYAKIFLLFANKKTVVSFVEKVKQTAEAAEHKR</sequence>
<dbReference type="CDD" id="cd07812">
    <property type="entry name" value="SRPBCC"/>
    <property type="match status" value="1"/>
</dbReference>